<dbReference type="InterPro" id="IPR009056">
    <property type="entry name" value="Cyt_c-like_dom"/>
</dbReference>
<keyword evidence="1 4" id="KW-0349">Heme</keyword>
<evidence type="ECO:0000313" key="7">
    <source>
        <dbReference type="Proteomes" id="UP000648984"/>
    </source>
</evidence>
<sequence>MNSAINAPARPLEDAPRASTSDLARATWRRWLAAVLTLLLVALAPQARAQAGGSETYADLVPILAQHCIVCHSGDAAPRGLRLDSFESMLKGSTTGPVLKAGDPSASELIRRIKGISLPRMPMTGPPFLPDSQIAMFERWVVAGLRKGDPVRAEAPAVAPRPAPGESVTYRHVAPILATRCAKCHTDKGLMGAAPEGFRLTSYEATLSTADRVRVVPGNPDASELVRRIRGQARPRMPFDGPPYLTSDEIRLIEDWIAQGARDTAGRVAAVPAGASVRLHGTLGQGSQLDGLDLAIGRRTRVDKAPAPGDYVEVRGRLDEAGKVEVERLRRR</sequence>
<dbReference type="SUPFAM" id="SSF46626">
    <property type="entry name" value="Cytochrome c"/>
    <property type="match status" value="2"/>
</dbReference>
<comment type="caution">
    <text evidence="6">The sequence shown here is derived from an EMBL/GenBank/DDBJ whole genome shotgun (WGS) entry which is preliminary data.</text>
</comment>
<dbReference type="RefSeq" id="WP_169258773.1">
    <property type="nucleotide sequence ID" value="NZ_WTVQ01000003.1"/>
</dbReference>
<evidence type="ECO:0000256" key="3">
    <source>
        <dbReference type="ARBA" id="ARBA00023004"/>
    </source>
</evidence>
<keyword evidence="3 4" id="KW-0408">Iron</keyword>
<dbReference type="PANTHER" id="PTHR35889:SF3">
    <property type="entry name" value="F-BOX DOMAIN-CONTAINING PROTEIN"/>
    <property type="match status" value="1"/>
</dbReference>
<evidence type="ECO:0000259" key="5">
    <source>
        <dbReference type="PROSITE" id="PS51007"/>
    </source>
</evidence>
<evidence type="ECO:0000256" key="2">
    <source>
        <dbReference type="ARBA" id="ARBA00022723"/>
    </source>
</evidence>
<dbReference type="Proteomes" id="UP000648984">
    <property type="component" value="Unassembled WGS sequence"/>
</dbReference>
<dbReference type="InterPro" id="IPR011429">
    <property type="entry name" value="Cyt_c_Planctomycete-type"/>
</dbReference>
<accession>A0ABX1Q8W4</accession>
<dbReference type="PROSITE" id="PS51007">
    <property type="entry name" value="CYTC"/>
    <property type="match status" value="1"/>
</dbReference>
<organism evidence="6 7">
    <name type="scientific">Aromatoleum diolicum</name>
    <dbReference type="NCBI Taxonomy" id="75796"/>
    <lineage>
        <taxon>Bacteria</taxon>
        <taxon>Pseudomonadati</taxon>
        <taxon>Pseudomonadota</taxon>
        <taxon>Betaproteobacteria</taxon>
        <taxon>Rhodocyclales</taxon>
        <taxon>Rhodocyclaceae</taxon>
        <taxon>Aromatoleum</taxon>
    </lineage>
</organism>
<gene>
    <name evidence="6" type="ORF">GPA25_02490</name>
</gene>
<keyword evidence="2 4" id="KW-0479">Metal-binding</keyword>
<feature type="domain" description="Cytochrome c" evidence="5">
    <location>
        <begin position="160"/>
        <end position="261"/>
    </location>
</feature>
<keyword evidence="7" id="KW-1185">Reference proteome</keyword>
<name>A0ABX1Q8W4_9RHOO</name>
<proteinExistence type="predicted"/>
<evidence type="ECO:0000256" key="4">
    <source>
        <dbReference type="PROSITE-ProRule" id="PRU00433"/>
    </source>
</evidence>
<protein>
    <recommendedName>
        <fullName evidence="5">Cytochrome c domain-containing protein</fullName>
    </recommendedName>
</protein>
<dbReference type="Pfam" id="PF07635">
    <property type="entry name" value="PSCyt1"/>
    <property type="match status" value="2"/>
</dbReference>
<reference evidence="6 7" key="1">
    <citation type="submission" date="2019-12" db="EMBL/GenBank/DDBJ databases">
        <title>Comparative genomics gives insights into the taxonomy of the Azoarcus-Aromatoleum group and reveals separate origins of nif in the plant-associated Azoarcus and non-plant-associated Aromatoleum sub-groups.</title>
        <authorList>
            <person name="Lafos M."/>
            <person name="Maluk M."/>
            <person name="Batista M."/>
            <person name="Junghare M."/>
            <person name="Carmona M."/>
            <person name="Faoro H."/>
            <person name="Cruz L.M."/>
            <person name="Battistoni F."/>
            <person name="De Souza E."/>
            <person name="Pedrosa F."/>
            <person name="Chen W.-M."/>
            <person name="Poole P.S."/>
            <person name="Dixon R.A."/>
            <person name="James E.K."/>
        </authorList>
    </citation>
    <scope>NUCLEOTIDE SEQUENCE [LARGE SCALE GENOMIC DNA]</scope>
    <source>
        <strain evidence="6 7">22Lin</strain>
    </source>
</reference>
<dbReference type="EMBL" id="WTVQ01000003">
    <property type="protein sequence ID" value="NMG73619.1"/>
    <property type="molecule type" value="Genomic_DNA"/>
</dbReference>
<dbReference type="InterPro" id="IPR036909">
    <property type="entry name" value="Cyt_c-like_dom_sf"/>
</dbReference>
<evidence type="ECO:0000313" key="6">
    <source>
        <dbReference type="EMBL" id="NMG73619.1"/>
    </source>
</evidence>
<dbReference type="PANTHER" id="PTHR35889">
    <property type="entry name" value="CYCLOINULO-OLIGOSACCHARIDE FRUCTANOTRANSFERASE-RELATED"/>
    <property type="match status" value="1"/>
</dbReference>
<evidence type="ECO:0000256" key="1">
    <source>
        <dbReference type="ARBA" id="ARBA00022617"/>
    </source>
</evidence>